<dbReference type="NCBIfam" id="TIGR03625">
    <property type="entry name" value="L3_bact"/>
    <property type="match status" value="1"/>
</dbReference>
<dbReference type="PROSITE" id="PS00474">
    <property type="entry name" value="RIBOSOMAL_L3"/>
    <property type="match status" value="1"/>
</dbReference>
<protein>
    <recommendedName>
        <fullName evidence="6 7">Large ribosomal subunit protein uL3</fullName>
    </recommendedName>
</protein>
<dbReference type="InterPro" id="IPR019927">
    <property type="entry name" value="Ribosomal_uL3_bac/org-type"/>
</dbReference>
<evidence type="ECO:0000256" key="1">
    <source>
        <dbReference type="ARBA" id="ARBA00006540"/>
    </source>
</evidence>
<keyword evidence="4 7" id="KW-0689">Ribosomal protein</keyword>
<accession>A0A133Y6W5</accession>
<evidence type="ECO:0000256" key="2">
    <source>
        <dbReference type="ARBA" id="ARBA00022730"/>
    </source>
</evidence>
<comment type="caution">
    <text evidence="10">The sequence shown here is derived from an EMBL/GenBank/DDBJ whole genome shotgun (WGS) entry which is preliminary data.</text>
</comment>
<dbReference type="GO" id="GO:0006412">
    <property type="term" value="P:translation"/>
    <property type="evidence" value="ECO:0007669"/>
    <property type="project" value="UniProtKB-UniRule"/>
</dbReference>
<dbReference type="SUPFAM" id="SSF50447">
    <property type="entry name" value="Translation proteins"/>
    <property type="match status" value="1"/>
</dbReference>
<dbReference type="InterPro" id="IPR019926">
    <property type="entry name" value="Ribosomal_uL3_CS"/>
</dbReference>
<dbReference type="PATRIC" id="fig|1497955.3.peg.1393"/>
<dbReference type="RefSeq" id="WP_066715101.1">
    <property type="nucleotide sequence ID" value="NZ_CP118869.1"/>
</dbReference>
<evidence type="ECO:0000256" key="7">
    <source>
        <dbReference type="HAMAP-Rule" id="MF_01325"/>
    </source>
</evidence>
<evidence type="ECO:0000256" key="4">
    <source>
        <dbReference type="ARBA" id="ARBA00022980"/>
    </source>
</evidence>
<dbReference type="InterPro" id="IPR000597">
    <property type="entry name" value="Ribosomal_uL3"/>
</dbReference>
<dbReference type="Gene3D" id="3.30.160.810">
    <property type="match status" value="1"/>
</dbReference>
<dbReference type="GO" id="GO:0019843">
    <property type="term" value="F:rRNA binding"/>
    <property type="evidence" value="ECO:0007669"/>
    <property type="project" value="UniProtKB-UniRule"/>
</dbReference>
<keyword evidence="5 7" id="KW-0687">Ribonucleoprotein</keyword>
<dbReference type="Gene3D" id="2.40.30.10">
    <property type="entry name" value="Translation factors"/>
    <property type="match status" value="1"/>
</dbReference>
<dbReference type="OrthoDB" id="9806135at2"/>
<evidence type="ECO:0000313" key="10">
    <source>
        <dbReference type="EMBL" id="KXB38939.1"/>
    </source>
</evidence>
<sequence length="214" mass="22789">MKAYMLGRKAGMTQLFGEDGKAVPVTVIECGPIKVVQKKSVEVDGYTAVKFGFGEANANQVNKPDKGQFAKIDAEPMKLLAECVVDSTDDYEIGQEIKVSDSLNLGMLVDVSGLSKGKGFAGNIKRHGQKGGKEAHGSKYHRRVGSLGASAYPARVRKGKKMPGHMGARNVTVQNLEVVLVDGERNILAVKGAVPGPRGGWLEIRAAVKAGKQE</sequence>
<dbReference type="FunFam" id="2.40.30.10:FF:000004">
    <property type="entry name" value="50S ribosomal protein L3"/>
    <property type="match status" value="1"/>
</dbReference>
<dbReference type="AlphaFoldDB" id="A0A133Y6W5"/>
<evidence type="ECO:0000256" key="3">
    <source>
        <dbReference type="ARBA" id="ARBA00022884"/>
    </source>
</evidence>
<organism evidence="10 11">
    <name type="scientific">Amygdalobacter nucleatus</name>
    <dbReference type="NCBI Taxonomy" id="3029274"/>
    <lineage>
        <taxon>Bacteria</taxon>
        <taxon>Bacillati</taxon>
        <taxon>Bacillota</taxon>
        <taxon>Clostridia</taxon>
        <taxon>Eubacteriales</taxon>
        <taxon>Oscillospiraceae</taxon>
        <taxon>Amygdalobacter</taxon>
    </lineage>
</organism>
<dbReference type="EMBL" id="LSCV01000045">
    <property type="protein sequence ID" value="KXB38939.1"/>
    <property type="molecule type" value="Genomic_DNA"/>
</dbReference>
<evidence type="ECO:0000313" key="11">
    <source>
        <dbReference type="Proteomes" id="UP000070080"/>
    </source>
</evidence>
<evidence type="ECO:0000256" key="6">
    <source>
        <dbReference type="ARBA" id="ARBA00035243"/>
    </source>
</evidence>
<dbReference type="GO" id="GO:0022625">
    <property type="term" value="C:cytosolic large ribosomal subunit"/>
    <property type="evidence" value="ECO:0007669"/>
    <property type="project" value="TreeGrafter"/>
</dbReference>
<evidence type="ECO:0000256" key="9">
    <source>
        <dbReference type="RuleBase" id="RU003906"/>
    </source>
</evidence>
<reference evidence="11" key="1">
    <citation type="submission" date="2016-01" db="EMBL/GenBank/DDBJ databases">
        <authorList>
            <person name="Mitreva M."/>
            <person name="Pepin K.H."/>
            <person name="Mihindukulasuriya K.A."/>
            <person name="Fulton R."/>
            <person name="Fronick C."/>
            <person name="O'Laughlin M."/>
            <person name="Miner T."/>
            <person name="Herter B."/>
            <person name="Rosa B.A."/>
            <person name="Cordes M."/>
            <person name="Tomlinson C."/>
            <person name="Wollam A."/>
            <person name="Palsikar V.B."/>
            <person name="Mardis E.R."/>
            <person name="Wilson R.K."/>
        </authorList>
    </citation>
    <scope>NUCLEOTIDE SEQUENCE [LARGE SCALE GENOMIC DNA]</scope>
    <source>
        <strain evidence="11">KA00274</strain>
    </source>
</reference>
<dbReference type="Pfam" id="PF00297">
    <property type="entry name" value="Ribosomal_L3"/>
    <property type="match status" value="1"/>
</dbReference>
<evidence type="ECO:0000256" key="5">
    <source>
        <dbReference type="ARBA" id="ARBA00023274"/>
    </source>
</evidence>
<dbReference type="GO" id="GO:0003735">
    <property type="term" value="F:structural constituent of ribosome"/>
    <property type="evidence" value="ECO:0007669"/>
    <property type="project" value="UniProtKB-UniRule"/>
</dbReference>
<dbReference type="PANTHER" id="PTHR11229:SF16">
    <property type="entry name" value="LARGE RIBOSOMAL SUBUNIT PROTEIN UL3C"/>
    <property type="match status" value="1"/>
</dbReference>
<dbReference type="STRING" id="1497955.HMPREF1872_01426"/>
<dbReference type="InterPro" id="IPR009000">
    <property type="entry name" value="Transl_B-barrel_sf"/>
</dbReference>
<comment type="similarity">
    <text evidence="1 7 8">Belongs to the universal ribosomal protein uL3 family.</text>
</comment>
<keyword evidence="11" id="KW-1185">Reference proteome</keyword>
<keyword evidence="2 7" id="KW-0699">rRNA-binding</keyword>
<name>A0A133Y6W5_9FIRM</name>
<dbReference type="PANTHER" id="PTHR11229">
    <property type="entry name" value="50S RIBOSOMAL PROTEIN L3"/>
    <property type="match status" value="1"/>
</dbReference>
<keyword evidence="3 7" id="KW-0694">RNA-binding</keyword>
<gene>
    <name evidence="7" type="primary">rplC</name>
    <name evidence="10" type="ORF">HMPREF1872_01426</name>
</gene>
<comment type="subunit">
    <text evidence="7 9">Part of the 50S ribosomal subunit. Forms a cluster with proteins L14 and L19.</text>
</comment>
<comment type="function">
    <text evidence="7 9">One of the primary rRNA binding proteins, it binds directly near the 3'-end of the 23S rRNA, where it nucleates assembly of the 50S subunit.</text>
</comment>
<dbReference type="Proteomes" id="UP000070080">
    <property type="component" value="Unassembled WGS sequence"/>
</dbReference>
<dbReference type="HAMAP" id="MF_01325_B">
    <property type="entry name" value="Ribosomal_uL3_B"/>
    <property type="match status" value="1"/>
</dbReference>
<evidence type="ECO:0000256" key="8">
    <source>
        <dbReference type="RuleBase" id="RU003905"/>
    </source>
</evidence>
<proteinExistence type="inferred from homology"/>